<sequence>MAHERNIVLGGDLNLGNIEYDVSKGNDGLPYVTFRNLPPPVVVRQELQPSAEVKVPNLGSRTEESTKESDIYNGVCTFLQVRLNDMPLKCYFFE</sequence>
<proteinExistence type="predicted"/>
<comment type="caution">
    <text evidence="1">The sequence shown here is derived from an EMBL/GenBank/DDBJ whole genome shotgun (WGS) entry which is preliminary data.</text>
</comment>
<dbReference type="EMBL" id="JAFIQS010000001">
    <property type="protein sequence ID" value="KAG5174840.1"/>
    <property type="molecule type" value="Genomic_DNA"/>
</dbReference>
<protein>
    <submittedName>
        <fullName evidence="1">Uncharacterized protein</fullName>
    </submittedName>
</protein>
<reference evidence="1" key="1">
    <citation type="submission" date="2021-02" db="EMBL/GenBank/DDBJ databases">
        <title>Psilocybe cubensis genome.</title>
        <authorList>
            <person name="Mckernan K.J."/>
            <person name="Crawford S."/>
            <person name="Trippe A."/>
            <person name="Kane L.T."/>
            <person name="Mclaughlin S."/>
        </authorList>
    </citation>
    <scope>NUCLEOTIDE SEQUENCE [LARGE SCALE GENOMIC DNA]</scope>
    <source>
        <strain evidence="1">MGC-MH-2018</strain>
    </source>
</reference>
<organism evidence="1">
    <name type="scientific">Psilocybe cubensis</name>
    <name type="common">Psychedelic mushroom</name>
    <name type="synonym">Stropharia cubensis</name>
    <dbReference type="NCBI Taxonomy" id="181762"/>
    <lineage>
        <taxon>Eukaryota</taxon>
        <taxon>Fungi</taxon>
        <taxon>Dikarya</taxon>
        <taxon>Basidiomycota</taxon>
        <taxon>Agaricomycotina</taxon>
        <taxon>Agaricomycetes</taxon>
        <taxon>Agaricomycetidae</taxon>
        <taxon>Agaricales</taxon>
        <taxon>Agaricineae</taxon>
        <taxon>Strophariaceae</taxon>
        <taxon>Psilocybe</taxon>
    </lineage>
</organism>
<gene>
    <name evidence="1" type="ORF">JR316_001508</name>
</gene>
<evidence type="ECO:0000313" key="1">
    <source>
        <dbReference type="EMBL" id="KAG5174840.1"/>
    </source>
</evidence>
<accession>A0A8H7YBY8</accession>
<dbReference type="AlphaFoldDB" id="A0A8H7YBY8"/>
<name>A0A8H7YBY8_PSICU</name>
<dbReference type="OrthoDB" id="10612627at2759"/>